<sequence>MVYLKDPFITLRVMFLNFNKYKIVKCCDFSFIIFYSLVFCLQIYYLISYFSANPLIRYATTILLVLWGIVGAILSVTLEKQILEATAFLDEMCWPLNMVRKEAQTKLERSCRIINIYITCSLLLILITVVFNMLCFSSQRDFFINIQIFEEYFGELSHVFNGLYFTGFPYLCYHGARLCYVFVYAILQIQLQFSLIEEYLLQVYEIDCLKSWRYLRDTRYQQEMGKSLRLCITHHNALKKFVKMINDMSLICMPFCLVLGVLILISCLAFVINFGDTLTIFVKLRILIFVVSCLCVLSVFCWSGQQLTDVSSYIFLTLARAPWYYWRLENIKILLTFSTNCTKNDSIVLAGIRLEYMLFVSMLRISCSYALVLFNLRK</sequence>
<feature type="transmembrane region" description="Helical" evidence="10">
    <location>
        <begin position="29"/>
        <end position="50"/>
    </location>
</feature>
<evidence type="ECO:0000313" key="11">
    <source>
        <dbReference type="EMBL" id="EFA11626.1"/>
    </source>
</evidence>
<comment type="caution">
    <text evidence="10">Lacks conserved residue(s) required for the propagation of feature annotation.</text>
</comment>
<organism evidence="11 12">
    <name type="scientific">Tribolium castaneum</name>
    <name type="common">Red flour beetle</name>
    <dbReference type="NCBI Taxonomy" id="7070"/>
    <lineage>
        <taxon>Eukaryota</taxon>
        <taxon>Metazoa</taxon>
        <taxon>Ecdysozoa</taxon>
        <taxon>Arthropoda</taxon>
        <taxon>Hexapoda</taxon>
        <taxon>Insecta</taxon>
        <taxon>Pterygota</taxon>
        <taxon>Neoptera</taxon>
        <taxon>Endopterygota</taxon>
        <taxon>Coleoptera</taxon>
        <taxon>Polyphaga</taxon>
        <taxon>Cucujiformia</taxon>
        <taxon>Tenebrionidae</taxon>
        <taxon>Tenebrionidae incertae sedis</taxon>
        <taxon>Tribolium</taxon>
    </lineage>
</organism>
<evidence type="ECO:0000256" key="5">
    <source>
        <dbReference type="ARBA" id="ARBA00022725"/>
    </source>
</evidence>
<feature type="transmembrane region" description="Helical" evidence="10">
    <location>
        <begin position="167"/>
        <end position="187"/>
    </location>
</feature>
<dbReference type="KEGG" id="tca:107398956"/>
<keyword evidence="9 10" id="KW-0807">Transducer</keyword>
<evidence type="ECO:0000313" key="12">
    <source>
        <dbReference type="Proteomes" id="UP000007266"/>
    </source>
</evidence>
<evidence type="ECO:0000256" key="10">
    <source>
        <dbReference type="RuleBase" id="RU351113"/>
    </source>
</evidence>
<dbReference type="GO" id="GO:0004984">
    <property type="term" value="F:olfactory receptor activity"/>
    <property type="evidence" value="ECO:0000318"/>
    <property type="project" value="GO_Central"/>
</dbReference>
<feature type="transmembrane region" description="Helical" evidence="10">
    <location>
        <begin position="56"/>
        <end position="78"/>
    </location>
</feature>
<reference evidence="11 12" key="1">
    <citation type="journal article" date="2008" name="Nature">
        <title>The genome of the model beetle and pest Tribolium castaneum.</title>
        <authorList>
            <consortium name="Tribolium Genome Sequencing Consortium"/>
            <person name="Richards S."/>
            <person name="Gibbs R.A."/>
            <person name="Weinstock G.M."/>
            <person name="Brown S.J."/>
            <person name="Denell R."/>
            <person name="Beeman R.W."/>
            <person name="Gibbs R."/>
            <person name="Beeman R.W."/>
            <person name="Brown S.J."/>
            <person name="Bucher G."/>
            <person name="Friedrich M."/>
            <person name="Grimmelikhuijzen C.J."/>
            <person name="Klingler M."/>
            <person name="Lorenzen M."/>
            <person name="Richards S."/>
            <person name="Roth S."/>
            <person name="Schroder R."/>
            <person name="Tautz D."/>
            <person name="Zdobnov E.M."/>
            <person name="Muzny D."/>
            <person name="Gibbs R.A."/>
            <person name="Weinstock G.M."/>
            <person name="Attaway T."/>
            <person name="Bell S."/>
            <person name="Buhay C.J."/>
            <person name="Chandrabose M.N."/>
            <person name="Chavez D."/>
            <person name="Clerk-Blankenburg K.P."/>
            <person name="Cree A."/>
            <person name="Dao M."/>
            <person name="Davis C."/>
            <person name="Chacko J."/>
            <person name="Dinh H."/>
            <person name="Dugan-Rocha S."/>
            <person name="Fowler G."/>
            <person name="Garner T.T."/>
            <person name="Garnes J."/>
            <person name="Gnirke A."/>
            <person name="Hawes A."/>
            <person name="Hernandez J."/>
            <person name="Hines S."/>
            <person name="Holder M."/>
            <person name="Hume J."/>
            <person name="Jhangiani S.N."/>
            <person name="Joshi V."/>
            <person name="Khan Z.M."/>
            <person name="Jackson L."/>
            <person name="Kovar C."/>
            <person name="Kowis A."/>
            <person name="Lee S."/>
            <person name="Lewis L.R."/>
            <person name="Margolis J."/>
            <person name="Morgan M."/>
            <person name="Nazareth L.V."/>
            <person name="Nguyen N."/>
            <person name="Okwuonu G."/>
            <person name="Parker D."/>
            <person name="Richards S."/>
            <person name="Ruiz S.J."/>
            <person name="Santibanez J."/>
            <person name="Savard J."/>
            <person name="Scherer S.E."/>
            <person name="Schneider B."/>
            <person name="Sodergren E."/>
            <person name="Tautz D."/>
            <person name="Vattahil S."/>
            <person name="Villasana D."/>
            <person name="White C.S."/>
            <person name="Wright R."/>
            <person name="Park Y."/>
            <person name="Beeman R.W."/>
            <person name="Lord J."/>
            <person name="Oppert B."/>
            <person name="Lorenzen M."/>
            <person name="Brown S."/>
            <person name="Wang L."/>
            <person name="Savard J."/>
            <person name="Tautz D."/>
            <person name="Richards S."/>
            <person name="Weinstock G."/>
            <person name="Gibbs R.A."/>
            <person name="Liu Y."/>
            <person name="Worley K."/>
            <person name="Weinstock G."/>
            <person name="Elsik C.G."/>
            <person name="Reese J.T."/>
            <person name="Elhaik E."/>
            <person name="Landan G."/>
            <person name="Graur D."/>
            <person name="Arensburger P."/>
            <person name="Atkinson P."/>
            <person name="Beeman R.W."/>
            <person name="Beidler J."/>
            <person name="Brown S.J."/>
            <person name="Demuth J.P."/>
            <person name="Drury D.W."/>
            <person name="Du Y.Z."/>
            <person name="Fujiwara H."/>
            <person name="Lorenzen M."/>
            <person name="Maselli V."/>
            <person name="Osanai M."/>
            <person name="Park Y."/>
            <person name="Robertson H.M."/>
            <person name="Tu Z."/>
            <person name="Wang J.J."/>
            <person name="Wang S."/>
            <person name="Richards S."/>
            <person name="Song H."/>
            <person name="Zhang L."/>
            <person name="Sodergren E."/>
            <person name="Werner D."/>
            <person name="Stanke M."/>
            <person name="Morgenstern B."/>
            <person name="Solovyev V."/>
            <person name="Kosarev P."/>
            <person name="Brown G."/>
            <person name="Chen H.C."/>
            <person name="Ermolaeva O."/>
            <person name="Hlavina W."/>
            <person name="Kapustin Y."/>
            <person name="Kiryutin B."/>
            <person name="Kitts P."/>
            <person name="Maglott D."/>
            <person name="Pruitt K."/>
            <person name="Sapojnikov V."/>
            <person name="Souvorov A."/>
            <person name="Mackey A.J."/>
            <person name="Waterhouse R.M."/>
            <person name="Wyder S."/>
            <person name="Zdobnov E.M."/>
            <person name="Zdobnov E.M."/>
            <person name="Wyder S."/>
            <person name="Kriventseva E.V."/>
            <person name="Kadowaki T."/>
            <person name="Bork P."/>
            <person name="Aranda M."/>
            <person name="Bao R."/>
            <person name="Beermann A."/>
            <person name="Berns N."/>
            <person name="Bolognesi R."/>
            <person name="Bonneton F."/>
            <person name="Bopp D."/>
            <person name="Brown S.J."/>
            <person name="Bucher G."/>
            <person name="Butts T."/>
            <person name="Chaumot A."/>
            <person name="Denell R.E."/>
            <person name="Ferrier D.E."/>
            <person name="Friedrich M."/>
            <person name="Gordon C.M."/>
            <person name="Jindra M."/>
            <person name="Klingler M."/>
            <person name="Lan Q."/>
            <person name="Lattorff H.M."/>
            <person name="Laudet V."/>
            <person name="von Levetsow C."/>
            <person name="Liu Z."/>
            <person name="Lutz R."/>
            <person name="Lynch J.A."/>
            <person name="da Fonseca R.N."/>
            <person name="Posnien N."/>
            <person name="Reuter R."/>
            <person name="Roth S."/>
            <person name="Savard J."/>
            <person name="Schinko J.B."/>
            <person name="Schmitt C."/>
            <person name="Schoppmeier M."/>
            <person name="Schroder R."/>
            <person name="Shippy T.D."/>
            <person name="Simonnet F."/>
            <person name="Marques-Souza H."/>
            <person name="Tautz D."/>
            <person name="Tomoyasu Y."/>
            <person name="Trauner J."/>
            <person name="Van der Zee M."/>
            <person name="Vervoort M."/>
            <person name="Wittkopp N."/>
            <person name="Wimmer E.A."/>
            <person name="Yang X."/>
            <person name="Jones A.K."/>
            <person name="Sattelle D.B."/>
            <person name="Ebert P.R."/>
            <person name="Nelson D."/>
            <person name="Scott J.G."/>
            <person name="Beeman R.W."/>
            <person name="Muthukrishnan S."/>
            <person name="Kramer K.J."/>
            <person name="Arakane Y."/>
            <person name="Beeman R.W."/>
            <person name="Zhu Q."/>
            <person name="Hogenkamp D."/>
            <person name="Dixit R."/>
            <person name="Oppert B."/>
            <person name="Jiang H."/>
            <person name="Zou Z."/>
            <person name="Marshall J."/>
            <person name="Elpidina E."/>
            <person name="Vinokurov K."/>
            <person name="Oppert C."/>
            <person name="Zou Z."/>
            <person name="Evans J."/>
            <person name="Lu Z."/>
            <person name="Zhao P."/>
            <person name="Sumathipala N."/>
            <person name="Altincicek B."/>
            <person name="Vilcinskas A."/>
            <person name="Williams M."/>
            <person name="Hultmark D."/>
            <person name="Hetru C."/>
            <person name="Jiang H."/>
            <person name="Grimmelikhuijzen C.J."/>
            <person name="Hauser F."/>
            <person name="Cazzamali G."/>
            <person name="Williamson M."/>
            <person name="Park Y."/>
            <person name="Li B."/>
            <person name="Tanaka Y."/>
            <person name="Predel R."/>
            <person name="Neupert S."/>
            <person name="Schachtner J."/>
            <person name="Verleyen P."/>
            <person name="Raible F."/>
            <person name="Bork P."/>
            <person name="Friedrich M."/>
            <person name="Walden K.K."/>
            <person name="Robertson H.M."/>
            <person name="Angeli S."/>
            <person name="Foret S."/>
            <person name="Bucher G."/>
            <person name="Schuetz S."/>
            <person name="Maleszka R."/>
            <person name="Wimmer E.A."/>
            <person name="Beeman R.W."/>
            <person name="Lorenzen M."/>
            <person name="Tomoyasu Y."/>
            <person name="Miller S.C."/>
            <person name="Grossmann D."/>
            <person name="Bucher G."/>
        </authorList>
    </citation>
    <scope>NUCLEOTIDE SEQUENCE [LARGE SCALE GENOMIC DNA]</scope>
    <source>
        <strain evidence="11 12">Georgia GA2</strain>
    </source>
</reference>
<comment type="subcellular location">
    <subcellularLocation>
        <location evidence="1 10">Cell membrane</location>
        <topology evidence="1 10">Multi-pass membrane protein</topology>
    </subcellularLocation>
</comment>
<keyword evidence="2" id="KW-1003">Cell membrane</keyword>
<keyword evidence="3 10" id="KW-0716">Sensory transduction</keyword>
<keyword evidence="8 10" id="KW-0675">Receptor</keyword>
<gene>
    <name evidence="11" type="primary">Or264</name>
    <name evidence="11" type="ORF">TcasGA2_TC030401</name>
</gene>
<proteinExistence type="inferred from homology"/>
<dbReference type="PhylomeDB" id="D7EKQ0"/>
<protein>
    <recommendedName>
        <fullName evidence="10">Odorant receptor</fullName>
    </recommendedName>
</protein>
<dbReference type="InterPro" id="IPR004117">
    <property type="entry name" value="7tm6_olfct_rcpt"/>
</dbReference>
<evidence type="ECO:0000256" key="8">
    <source>
        <dbReference type="ARBA" id="ARBA00023170"/>
    </source>
</evidence>
<keyword evidence="12" id="KW-1185">Reference proteome</keyword>
<reference evidence="11 12" key="2">
    <citation type="journal article" date="2010" name="Nucleic Acids Res.">
        <title>BeetleBase in 2010: revisions to provide comprehensive genomic information for Tribolium castaneum.</title>
        <authorList>
            <person name="Kim H.S."/>
            <person name="Murphy T."/>
            <person name="Xia J."/>
            <person name="Caragea D."/>
            <person name="Park Y."/>
            <person name="Beeman R.W."/>
            <person name="Lorenzen M.D."/>
            <person name="Butcher S."/>
            <person name="Manak J.R."/>
            <person name="Brown S.J."/>
        </authorList>
    </citation>
    <scope>NUCLEOTIDE SEQUENCE [LARGE SCALE GENOMIC DNA]</scope>
    <source>
        <strain evidence="11 12">Georgia GA2</strain>
    </source>
</reference>
<dbReference type="HOGENOM" id="CLU_059644_0_0_1"/>
<name>D7EKQ0_TRICA</name>
<keyword evidence="7 10" id="KW-0472">Membrane</keyword>
<dbReference type="Proteomes" id="UP000007266">
    <property type="component" value="Unassembled WGS sequence"/>
</dbReference>
<keyword evidence="5 10" id="KW-0552">Olfaction</keyword>
<evidence type="ECO:0000256" key="9">
    <source>
        <dbReference type="ARBA" id="ARBA00023224"/>
    </source>
</evidence>
<evidence type="ECO:0000256" key="2">
    <source>
        <dbReference type="ARBA" id="ARBA00022475"/>
    </source>
</evidence>
<evidence type="ECO:0000256" key="3">
    <source>
        <dbReference type="ARBA" id="ARBA00022606"/>
    </source>
</evidence>
<feature type="transmembrane region" description="Helical" evidence="10">
    <location>
        <begin position="248"/>
        <end position="272"/>
    </location>
</feature>
<comment type="similarity">
    <text evidence="10">Belongs to the insect chemoreceptor superfamily. Heteromeric odorant receptor channel (TC 1.A.69) family.</text>
</comment>
<evidence type="ECO:0000256" key="1">
    <source>
        <dbReference type="ARBA" id="ARBA00004651"/>
    </source>
</evidence>
<dbReference type="GO" id="GO:0005549">
    <property type="term" value="F:odorant binding"/>
    <property type="evidence" value="ECO:0007669"/>
    <property type="project" value="InterPro"/>
</dbReference>
<evidence type="ECO:0000256" key="4">
    <source>
        <dbReference type="ARBA" id="ARBA00022692"/>
    </source>
</evidence>
<dbReference type="AlphaFoldDB" id="D7EKQ0"/>
<dbReference type="GO" id="GO:0005886">
    <property type="term" value="C:plasma membrane"/>
    <property type="evidence" value="ECO:0000318"/>
    <property type="project" value="GO_Central"/>
</dbReference>
<dbReference type="GO" id="GO:0007165">
    <property type="term" value="P:signal transduction"/>
    <property type="evidence" value="ECO:0007669"/>
    <property type="project" value="UniProtKB-KW"/>
</dbReference>
<keyword evidence="6 10" id="KW-1133">Transmembrane helix</keyword>
<dbReference type="GO" id="GO:0050911">
    <property type="term" value="P:detection of chemical stimulus involved in sensory perception of smell"/>
    <property type="evidence" value="ECO:0000318"/>
    <property type="project" value="GO_Central"/>
</dbReference>
<dbReference type="PANTHER" id="PTHR21137:SF35">
    <property type="entry name" value="ODORANT RECEPTOR 19A-RELATED"/>
    <property type="match status" value="1"/>
</dbReference>
<dbReference type="EMBL" id="KQ972048">
    <property type="protein sequence ID" value="EFA11626.1"/>
    <property type="molecule type" value="Genomic_DNA"/>
</dbReference>
<evidence type="ECO:0000256" key="7">
    <source>
        <dbReference type="ARBA" id="ARBA00023136"/>
    </source>
</evidence>
<feature type="transmembrane region" description="Helical" evidence="10">
    <location>
        <begin position="114"/>
        <end position="134"/>
    </location>
</feature>
<accession>D7EKQ0</accession>
<dbReference type="InParanoid" id="D7EKQ0"/>
<keyword evidence="4 10" id="KW-0812">Transmembrane</keyword>
<dbReference type="PANTHER" id="PTHR21137">
    <property type="entry name" value="ODORANT RECEPTOR"/>
    <property type="match status" value="1"/>
</dbReference>
<evidence type="ECO:0000256" key="6">
    <source>
        <dbReference type="ARBA" id="ARBA00022989"/>
    </source>
</evidence>
<feature type="transmembrane region" description="Helical" evidence="10">
    <location>
        <begin position="284"/>
        <end position="303"/>
    </location>
</feature>